<keyword evidence="2" id="KW-1185">Reference proteome</keyword>
<name>A0A270B4N1_9PROT</name>
<evidence type="ECO:0000313" key="1">
    <source>
        <dbReference type="EMBL" id="PAL19959.1"/>
    </source>
</evidence>
<sequence length="75" mass="8053">MTCEQAGPTPTTQETIETILNDPAASNWLKTSLQSALSRDAVDAANDAQNLAEVLVARSDPLVRQLATPHLQPKK</sequence>
<dbReference type="AlphaFoldDB" id="A0A270B4N1"/>
<dbReference type="EMBL" id="NDFP01000033">
    <property type="protein sequence ID" value="PAL19959.1"/>
    <property type="molecule type" value="Genomic_DNA"/>
</dbReference>
<protein>
    <submittedName>
        <fullName evidence="1">Uncharacterized protein</fullName>
    </submittedName>
</protein>
<reference evidence="1 2" key="1">
    <citation type="submission" date="2017-04" db="EMBL/GenBank/DDBJ databases">
        <title>Kefir bacterial isolates.</title>
        <authorList>
            <person name="Kim Y."/>
            <person name="Blasche S."/>
            <person name="Patil K.R."/>
        </authorList>
    </citation>
    <scope>NUCLEOTIDE SEQUENCE [LARGE SCALE GENOMIC DNA]</scope>
    <source>
        <strain evidence="1 2">KR-2</strain>
    </source>
</reference>
<gene>
    <name evidence="1" type="ORF">B9K05_13655</name>
</gene>
<comment type="caution">
    <text evidence="1">The sequence shown here is derived from an EMBL/GenBank/DDBJ whole genome shotgun (WGS) entry which is preliminary data.</text>
</comment>
<dbReference type="Proteomes" id="UP000216033">
    <property type="component" value="Unassembled WGS sequence"/>
</dbReference>
<accession>A0A270B4N1</accession>
<dbReference type="OrthoDB" id="7575469at2"/>
<proteinExistence type="predicted"/>
<dbReference type="RefSeq" id="WP_095352075.1">
    <property type="nucleotide sequence ID" value="NZ_JABUNT010000025.1"/>
</dbReference>
<organism evidence="1 2">
    <name type="scientific">Acetobacter syzygii</name>
    <dbReference type="NCBI Taxonomy" id="146476"/>
    <lineage>
        <taxon>Bacteria</taxon>
        <taxon>Pseudomonadati</taxon>
        <taxon>Pseudomonadota</taxon>
        <taxon>Alphaproteobacteria</taxon>
        <taxon>Acetobacterales</taxon>
        <taxon>Acetobacteraceae</taxon>
        <taxon>Acetobacter</taxon>
    </lineage>
</organism>
<evidence type="ECO:0000313" key="2">
    <source>
        <dbReference type="Proteomes" id="UP000216033"/>
    </source>
</evidence>